<evidence type="ECO:0000256" key="1">
    <source>
        <dbReference type="ARBA" id="ARBA00004123"/>
    </source>
</evidence>
<dbReference type="AlphaFoldDB" id="A0AAV4SVL4"/>
<dbReference type="SMART" id="SM00674">
    <property type="entry name" value="CENPB"/>
    <property type="match status" value="1"/>
</dbReference>
<dbReference type="PANTHER" id="PTHR19303">
    <property type="entry name" value="TRANSPOSON"/>
    <property type="match status" value="1"/>
</dbReference>
<dbReference type="InterPro" id="IPR050863">
    <property type="entry name" value="CenT-Element_Derived"/>
</dbReference>
<accession>A0AAV4SVL4</accession>
<keyword evidence="2" id="KW-0238">DNA-binding</keyword>
<comment type="caution">
    <text evidence="4">The sequence shown here is derived from an EMBL/GenBank/DDBJ whole genome shotgun (WGS) entry which is preliminary data.</text>
</comment>
<reference evidence="4 5" key="1">
    <citation type="submission" date="2021-06" db="EMBL/GenBank/DDBJ databases">
        <title>Caerostris darwini draft genome.</title>
        <authorList>
            <person name="Kono N."/>
            <person name="Arakawa K."/>
        </authorList>
    </citation>
    <scope>NUCLEOTIDE SEQUENCE [LARGE SCALE GENOMIC DNA]</scope>
</reference>
<dbReference type="Proteomes" id="UP001054837">
    <property type="component" value="Unassembled WGS sequence"/>
</dbReference>
<evidence type="ECO:0000313" key="4">
    <source>
        <dbReference type="EMBL" id="GIY37306.1"/>
    </source>
</evidence>
<protein>
    <submittedName>
        <fullName evidence="4">Tigger transposable element-derived protein 1-like protein</fullName>
    </submittedName>
</protein>
<dbReference type="InterPro" id="IPR006600">
    <property type="entry name" value="HTH_CenpB_DNA-bd_dom"/>
</dbReference>
<dbReference type="PANTHER" id="PTHR19303:SF27">
    <property type="entry name" value="HTH CENPB-TYPE DOMAIN-CONTAINING PROTEIN"/>
    <property type="match status" value="1"/>
</dbReference>
<dbReference type="EMBL" id="BPLQ01008434">
    <property type="protein sequence ID" value="GIY37306.1"/>
    <property type="molecule type" value="Genomic_DNA"/>
</dbReference>
<dbReference type="Gene3D" id="1.10.10.60">
    <property type="entry name" value="Homeodomain-like"/>
    <property type="match status" value="1"/>
</dbReference>
<comment type="subcellular location">
    <subcellularLocation>
        <location evidence="1">Nucleus</location>
    </subcellularLocation>
</comment>
<dbReference type="GO" id="GO:0005634">
    <property type="term" value="C:nucleus"/>
    <property type="evidence" value="ECO:0007669"/>
    <property type="project" value="UniProtKB-SubCell"/>
</dbReference>
<name>A0AAV4SVL4_9ARAC</name>
<organism evidence="4 5">
    <name type="scientific">Caerostris darwini</name>
    <dbReference type="NCBI Taxonomy" id="1538125"/>
    <lineage>
        <taxon>Eukaryota</taxon>
        <taxon>Metazoa</taxon>
        <taxon>Ecdysozoa</taxon>
        <taxon>Arthropoda</taxon>
        <taxon>Chelicerata</taxon>
        <taxon>Arachnida</taxon>
        <taxon>Araneae</taxon>
        <taxon>Araneomorphae</taxon>
        <taxon>Entelegynae</taxon>
        <taxon>Araneoidea</taxon>
        <taxon>Araneidae</taxon>
        <taxon>Caerostris</taxon>
    </lineage>
</organism>
<dbReference type="SUPFAM" id="SSF46689">
    <property type="entry name" value="Homeodomain-like"/>
    <property type="match status" value="1"/>
</dbReference>
<gene>
    <name evidence="4" type="ORF">CDAR_261541</name>
</gene>
<evidence type="ECO:0000256" key="2">
    <source>
        <dbReference type="ARBA" id="ARBA00023125"/>
    </source>
</evidence>
<evidence type="ECO:0000313" key="5">
    <source>
        <dbReference type="Proteomes" id="UP001054837"/>
    </source>
</evidence>
<feature type="domain" description="HTH CENPB-type" evidence="3">
    <location>
        <begin position="37"/>
        <end position="119"/>
    </location>
</feature>
<sequence length="133" mass="14991">MKVMQLARIYETGHSTISTILAKKEELMEAKVAKGISKLNARGFLFEEMENQLLIWLKEREIAGDITSPNTICQKAKQIYQDLKKNISGSSSEVDDNEFKGSRGWFDNFKKRTGIHNLLRHGEAASSDKAVTS</sequence>
<dbReference type="Pfam" id="PF03221">
    <property type="entry name" value="HTH_Tnp_Tc5"/>
    <property type="match status" value="1"/>
</dbReference>
<dbReference type="PROSITE" id="PS51253">
    <property type="entry name" value="HTH_CENPB"/>
    <property type="match status" value="1"/>
</dbReference>
<dbReference type="GO" id="GO:0003677">
    <property type="term" value="F:DNA binding"/>
    <property type="evidence" value="ECO:0007669"/>
    <property type="project" value="UniProtKB-KW"/>
</dbReference>
<proteinExistence type="predicted"/>
<evidence type="ECO:0000259" key="3">
    <source>
        <dbReference type="PROSITE" id="PS51253"/>
    </source>
</evidence>
<keyword evidence="5" id="KW-1185">Reference proteome</keyword>
<dbReference type="InterPro" id="IPR009057">
    <property type="entry name" value="Homeodomain-like_sf"/>
</dbReference>